<dbReference type="PANTHER" id="PTHR12000:SF42">
    <property type="entry name" value="LEGUMAIN"/>
    <property type="match status" value="1"/>
</dbReference>
<feature type="active site" evidence="8">
    <location>
        <position position="142"/>
    </location>
</feature>
<feature type="signal peptide" evidence="9">
    <location>
        <begin position="1"/>
        <end position="21"/>
    </location>
</feature>
<dbReference type="GO" id="GO:0006624">
    <property type="term" value="P:vacuolar protein processing"/>
    <property type="evidence" value="ECO:0007669"/>
    <property type="project" value="TreeGrafter"/>
</dbReference>
<dbReference type="GO" id="GO:0004197">
    <property type="term" value="F:cysteine-type endopeptidase activity"/>
    <property type="evidence" value="ECO:0007669"/>
    <property type="project" value="UniProtKB-EC"/>
</dbReference>
<evidence type="ECO:0000256" key="7">
    <source>
        <dbReference type="ARBA" id="ARBA00022807"/>
    </source>
</evidence>
<evidence type="ECO:0000256" key="2">
    <source>
        <dbReference type="ARBA" id="ARBA00009941"/>
    </source>
</evidence>
<keyword evidence="6" id="KW-0378">Hydrolase</keyword>
<evidence type="ECO:0000256" key="5">
    <source>
        <dbReference type="ARBA" id="ARBA00022729"/>
    </source>
</evidence>
<reference evidence="10 11" key="1">
    <citation type="submission" date="2019-07" db="EMBL/GenBank/DDBJ databases">
        <title>Genomics analysis of Aphanomyces spp. identifies a new class of oomycete effector associated with host adaptation.</title>
        <authorList>
            <person name="Gaulin E."/>
        </authorList>
    </citation>
    <scope>NUCLEOTIDE SEQUENCE [LARGE SCALE GENOMIC DNA]</scope>
    <source>
        <strain evidence="10 11">ATCC 201684</strain>
    </source>
</reference>
<dbReference type="Gene3D" id="3.40.50.1460">
    <property type="match status" value="1"/>
</dbReference>
<keyword evidence="5 9" id="KW-0732">Signal</keyword>
<feature type="chain" id="PRO_5026163343" description="legumain" evidence="9">
    <location>
        <begin position="22"/>
        <end position="442"/>
    </location>
</feature>
<comment type="caution">
    <text evidence="10">The sequence shown here is derived from an EMBL/GenBank/DDBJ whole genome shotgun (WGS) entry which is preliminary data.</text>
</comment>
<dbReference type="PIRSF" id="PIRSF019663">
    <property type="entry name" value="Legumain"/>
    <property type="match status" value="1"/>
</dbReference>
<sequence length="442" mass="49096">MRWISLVAAAFAAISLPIIKADHWAVIVVGSTGYWNYRHQADACHAYQVVRRHGIPESNIILMMYDDAANSTSNPYPGQLFNHPKAFKSEAVDVYKDCHVDYRGDDVTPKKFLQVLLGDSSAGGKVLKSTANDRVFVNFVDHGAPGFVVFPKDNLYAKDLVQTLKLMHAGGKFKELVFYVEACESGSMFKNLLPTDINVYATTAANDHESSWGTYCPPLGDKVGMHLLGTCLGDLYSVNWMEDSDLEDLSKETLHEQFEVVKKKTNKSHVLEFGSDDIPKEPVGDFLGTLDNDAEQSVVQSDDGLAVDTSMDVRDIEVVTKFYQYLRAPATSRRALAQSLIHAVQKRDMADTIFPEIEAAMLKTKPTLAALNDPLDDDCLRQVNKAVDRSCQGYTDYSLKYASTLSKLCVMGYDPSALVAKVESLCRRHFHAEVYSPLLDLP</sequence>
<dbReference type="Pfam" id="PF01650">
    <property type="entry name" value="Peptidase_C13"/>
    <property type="match status" value="1"/>
</dbReference>
<dbReference type="Gene3D" id="1.10.132.130">
    <property type="match status" value="1"/>
</dbReference>
<dbReference type="Proteomes" id="UP000481153">
    <property type="component" value="Unassembled WGS sequence"/>
</dbReference>
<evidence type="ECO:0000256" key="6">
    <source>
        <dbReference type="ARBA" id="ARBA00022801"/>
    </source>
</evidence>
<feature type="active site" description="Nucleophile" evidence="8">
    <location>
        <position position="183"/>
    </location>
</feature>
<organism evidence="10 11">
    <name type="scientific">Aphanomyces euteiches</name>
    <dbReference type="NCBI Taxonomy" id="100861"/>
    <lineage>
        <taxon>Eukaryota</taxon>
        <taxon>Sar</taxon>
        <taxon>Stramenopiles</taxon>
        <taxon>Oomycota</taxon>
        <taxon>Saprolegniomycetes</taxon>
        <taxon>Saprolegniales</taxon>
        <taxon>Verrucalvaceae</taxon>
        <taxon>Aphanomyces</taxon>
    </lineage>
</organism>
<evidence type="ECO:0000256" key="8">
    <source>
        <dbReference type="PIRSR" id="PIRSR019663-1"/>
    </source>
</evidence>
<evidence type="ECO:0000256" key="3">
    <source>
        <dbReference type="ARBA" id="ARBA00012628"/>
    </source>
</evidence>
<evidence type="ECO:0000313" key="10">
    <source>
        <dbReference type="EMBL" id="KAF0735177.1"/>
    </source>
</evidence>
<keyword evidence="7" id="KW-0788">Thiol protease</keyword>
<dbReference type="GO" id="GO:0051603">
    <property type="term" value="P:proteolysis involved in protein catabolic process"/>
    <property type="evidence" value="ECO:0007669"/>
    <property type="project" value="TreeGrafter"/>
</dbReference>
<dbReference type="PANTHER" id="PTHR12000">
    <property type="entry name" value="HEMOGLOBINASE FAMILY MEMBER"/>
    <property type="match status" value="1"/>
</dbReference>
<dbReference type="InterPro" id="IPR046427">
    <property type="entry name" value="Legumain_prodom_sf"/>
</dbReference>
<evidence type="ECO:0000256" key="9">
    <source>
        <dbReference type="SAM" id="SignalP"/>
    </source>
</evidence>
<evidence type="ECO:0000256" key="1">
    <source>
        <dbReference type="ARBA" id="ARBA00000810"/>
    </source>
</evidence>
<dbReference type="EMBL" id="VJMJ01000101">
    <property type="protein sequence ID" value="KAF0735177.1"/>
    <property type="molecule type" value="Genomic_DNA"/>
</dbReference>
<keyword evidence="4" id="KW-0645">Protease</keyword>
<dbReference type="CDD" id="cd21115">
    <property type="entry name" value="legumain_C"/>
    <property type="match status" value="1"/>
</dbReference>
<proteinExistence type="inferred from homology"/>
<gene>
    <name evidence="10" type="ORF">Ae201684_008387</name>
</gene>
<dbReference type="GO" id="GO:0005773">
    <property type="term" value="C:vacuole"/>
    <property type="evidence" value="ECO:0007669"/>
    <property type="project" value="GOC"/>
</dbReference>
<evidence type="ECO:0000313" key="11">
    <source>
        <dbReference type="Proteomes" id="UP000481153"/>
    </source>
</evidence>
<dbReference type="EC" id="3.4.22.34" evidence="3"/>
<keyword evidence="11" id="KW-1185">Reference proteome</keyword>
<dbReference type="InterPro" id="IPR048501">
    <property type="entry name" value="Legum_prodom"/>
</dbReference>
<dbReference type="AlphaFoldDB" id="A0A6G0X5L4"/>
<dbReference type="PRINTS" id="PR00776">
    <property type="entry name" value="HEMOGLOBNASE"/>
</dbReference>
<comment type="similarity">
    <text evidence="2">Belongs to the peptidase C13 family.</text>
</comment>
<accession>A0A6G0X5L4</accession>
<name>A0A6G0X5L4_9STRA</name>
<comment type="catalytic activity">
    <reaction evidence="1">
        <text>Hydrolysis of proteins and small molecule substrates at -Asn-|-Xaa- bonds.</text>
        <dbReference type="EC" id="3.4.22.34"/>
    </reaction>
</comment>
<protein>
    <recommendedName>
        <fullName evidence="3">legumain</fullName>
        <ecNumber evidence="3">3.4.22.34</ecNumber>
    </recommendedName>
</protein>
<dbReference type="FunFam" id="3.40.50.1460:FF:000006">
    <property type="entry name" value="Legumain"/>
    <property type="match status" value="1"/>
</dbReference>
<evidence type="ECO:0000256" key="4">
    <source>
        <dbReference type="ARBA" id="ARBA00022670"/>
    </source>
</evidence>
<dbReference type="InterPro" id="IPR001096">
    <property type="entry name" value="Peptidase_C13"/>
</dbReference>
<dbReference type="VEuPathDB" id="FungiDB:AeMF1_008553"/>